<sequence>MARSKKTAPRKKARGRRWGAWVFAFLALVACAAVLAMHISASVVHVQYAQVYLQDLPAAFEGTKLLFVSDIHLMGVNTPQRAAKLMESLAQLQPDLLLLGGDYTSQSLLEMHEEDARSAQASRRREFFEAIAAFPAPMGKYAVAGNHDVSIPGLREDLAAGNITLLQNEAIRVLSGNDALTIAGLDDFSLGERNVQGMGSMVASGDCVIVLSHSPDAFPAIIASEAADGGKWADLVLSGHTHGGQFRLLGWSPRIPSTYGEKYLSGWVEENGHSMLVSNGVGCSVVNLRWGAPAQAHLITLYRAQDSAGGL</sequence>
<reference evidence="4" key="1">
    <citation type="submission" date="2020-10" db="EMBL/GenBank/DDBJ databases">
        <authorList>
            <person name="Gilroy R."/>
        </authorList>
    </citation>
    <scope>NUCLEOTIDE SEQUENCE</scope>
    <source>
        <strain evidence="4">CHK183-6373</strain>
    </source>
</reference>
<dbReference type="GO" id="GO:0009245">
    <property type="term" value="P:lipid A biosynthetic process"/>
    <property type="evidence" value="ECO:0007669"/>
    <property type="project" value="TreeGrafter"/>
</dbReference>
<dbReference type="AlphaFoldDB" id="A0A9D1P9Z5"/>
<dbReference type="PROSITE" id="PS51257">
    <property type="entry name" value="PROKAR_LIPOPROTEIN"/>
    <property type="match status" value="1"/>
</dbReference>
<protein>
    <submittedName>
        <fullName evidence="4">Metallophosphoesterase</fullName>
    </submittedName>
</protein>
<dbReference type="InterPro" id="IPR004843">
    <property type="entry name" value="Calcineurin-like_PHP"/>
</dbReference>
<reference evidence="4" key="2">
    <citation type="journal article" date="2021" name="PeerJ">
        <title>Extensive microbial diversity within the chicken gut microbiome revealed by metagenomics and culture.</title>
        <authorList>
            <person name="Gilroy R."/>
            <person name="Ravi A."/>
            <person name="Getino M."/>
            <person name="Pursley I."/>
            <person name="Horton D.L."/>
            <person name="Alikhan N.F."/>
            <person name="Baker D."/>
            <person name="Gharbi K."/>
            <person name="Hall N."/>
            <person name="Watson M."/>
            <person name="Adriaenssens E.M."/>
            <person name="Foster-Nyarko E."/>
            <person name="Jarju S."/>
            <person name="Secka A."/>
            <person name="Antonio M."/>
            <person name="Oren A."/>
            <person name="Chaudhuri R.R."/>
            <person name="La Ragione R."/>
            <person name="Hildebrand F."/>
            <person name="Pallen M.J."/>
        </authorList>
    </citation>
    <scope>NUCLEOTIDE SEQUENCE</scope>
    <source>
        <strain evidence="4">CHK183-6373</strain>
    </source>
</reference>
<dbReference type="Pfam" id="PF00149">
    <property type="entry name" value="Metallophos"/>
    <property type="match status" value="1"/>
</dbReference>
<evidence type="ECO:0000256" key="1">
    <source>
        <dbReference type="ARBA" id="ARBA00022723"/>
    </source>
</evidence>
<gene>
    <name evidence="4" type="ORF">IAA64_14605</name>
</gene>
<dbReference type="Gene3D" id="3.60.21.10">
    <property type="match status" value="1"/>
</dbReference>
<accession>A0A9D1P9Z5</accession>
<comment type="caution">
    <text evidence="4">The sequence shown here is derived from an EMBL/GenBank/DDBJ whole genome shotgun (WGS) entry which is preliminary data.</text>
</comment>
<evidence type="ECO:0000313" key="5">
    <source>
        <dbReference type="Proteomes" id="UP000886884"/>
    </source>
</evidence>
<dbReference type="GO" id="GO:0008758">
    <property type="term" value="F:UDP-2,3-diacylglucosamine hydrolase activity"/>
    <property type="evidence" value="ECO:0007669"/>
    <property type="project" value="TreeGrafter"/>
</dbReference>
<feature type="domain" description="Calcineurin-like phosphoesterase" evidence="3">
    <location>
        <begin position="64"/>
        <end position="243"/>
    </location>
</feature>
<proteinExistence type="predicted"/>
<dbReference type="GO" id="GO:0016020">
    <property type="term" value="C:membrane"/>
    <property type="evidence" value="ECO:0007669"/>
    <property type="project" value="GOC"/>
</dbReference>
<dbReference type="InterPro" id="IPR051158">
    <property type="entry name" value="Metallophosphoesterase_sf"/>
</dbReference>
<dbReference type="InterPro" id="IPR029052">
    <property type="entry name" value="Metallo-depent_PP-like"/>
</dbReference>
<dbReference type="PANTHER" id="PTHR31302">
    <property type="entry name" value="TRANSMEMBRANE PROTEIN WITH METALLOPHOSPHOESTERASE DOMAIN-RELATED"/>
    <property type="match status" value="1"/>
</dbReference>
<dbReference type="SUPFAM" id="SSF56300">
    <property type="entry name" value="Metallo-dependent phosphatases"/>
    <property type="match status" value="1"/>
</dbReference>
<dbReference type="PANTHER" id="PTHR31302:SF31">
    <property type="entry name" value="PHOSPHODIESTERASE YAEI"/>
    <property type="match status" value="1"/>
</dbReference>
<evidence type="ECO:0000256" key="2">
    <source>
        <dbReference type="ARBA" id="ARBA00022801"/>
    </source>
</evidence>
<evidence type="ECO:0000259" key="3">
    <source>
        <dbReference type="Pfam" id="PF00149"/>
    </source>
</evidence>
<organism evidence="4 5">
    <name type="scientific">Candidatus Ornithocaccomicrobium faecavium</name>
    <dbReference type="NCBI Taxonomy" id="2840890"/>
    <lineage>
        <taxon>Bacteria</taxon>
        <taxon>Bacillati</taxon>
        <taxon>Bacillota</taxon>
        <taxon>Clostridia</taxon>
        <taxon>Candidatus Ornithocaccomicrobium</taxon>
    </lineage>
</organism>
<dbReference type="Proteomes" id="UP000886884">
    <property type="component" value="Unassembled WGS sequence"/>
</dbReference>
<dbReference type="GO" id="GO:0046872">
    <property type="term" value="F:metal ion binding"/>
    <property type="evidence" value="ECO:0007669"/>
    <property type="project" value="UniProtKB-KW"/>
</dbReference>
<name>A0A9D1P9Z5_9FIRM</name>
<evidence type="ECO:0000313" key="4">
    <source>
        <dbReference type="EMBL" id="HIV29189.1"/>
    </source>
</evidence>
<keyword evidence="2" id="KW-0378">Hydrolase</keyword>
<keyword evidence="1" id="KW-0479">Metal-binding</keyword>
<dbReference type="EMBL" id="DVOT01000258">
    <property type="protein sequence ID" value="HIV29189.1"/>
    <property type="molecule type" value="Genomic_DNA"/>
</dbReference>